<evidence type="ECO:0000313" key="2">
    <source>
        <dbReference type="Proteomes" id="UP001220022"/>
    </source>
</evidence>
<sequence length="168" mass="17755">MRVRPVHGQLEDAVRQRLSRLTPALALLVAGATLAVGAAGTAQASGVPAQRPAAVGVFNDDPTPQQQEDLRQVAGAIWDDSLAAGWNMNSDVSDVLSQATGEILKCSAAFALVPRPPGFVPGLGYLVSYWKNLRDYFLVVSKNRTYGACVKATALNYRSAIEMASAGI</sequence>
<organism evidence="1 2">
    <name type="scientific">Streptantibioticus ferralitis</name>
    <dbReference type="NCBI Taxonomy" id="236510"/>
    <lineage>
        <taxon>Bacteria</taxon>
        <taxon>Bacillati</taxon>
        <taxon>Actinomycetota</taxon>
        <taxon>Actinomycetes</taxon>
        <taxon>Kitasatosporales</taxon>
        <taxon>Streptomycetaceae</taxon>
        <taxon>Streptantibioticus</taxon>
    </lineage>
</organism>
<gene>
    <name evidence="1" type="ORF">P2L57_03450</name>
</gene>
<keyword evidence="2" id="KW-1185">Reference proteome</keyword>
<dbReference type="EMBL" id="JARHTQ010000002">
    <property type="protein sequence ID" value="MDF2254821.1"/>
    <property type="molecule type" value="Genomic_DNA"/>
</dbReference>
<protein>
    <submittedName>
        <fullName evidence="1">Uncharacterized protein</fullName>
    </submittedName>
</protein>
<comment type="caution">
    <text evidence="1">The sequence shown here is derived from an EMBL/GenBank/DDBJ whole genome shotgun (WGS) entry which is preliminary data.</text>
</comment>
<proteinExistence type="predicted"/>
<dbReference type="Proteomes" id="UP001220022">
    <property type="component" value="Unassembled WGS sequence"/>
</dbReference>
<accession>A0ABT5YU19</accession>
<reference evidence="1 2" key="1">
    <citation type="submission" date="2023-03" db="EMBL/GenBank/DDBJ databases">
        <title>Draft genome sequence of type strain Streptomyces ferralitis JCM 14344.</title>
        <authorList>
            <person name="Klaysubun C."/>
            <person name="Duangmal K."/>
        </authorList>
    </citation>
    <scope>NUCLEOTIDE SEQUENCE [LARGE SCALE GENOMIC DNA]</scope>
    <source>
        <strain evidence="1 2">JCM 14344</strain>
    </source>
</reference>
<name>A0ABT5YU19_9ACTN</name>
<evidence type="ECO:0000313" key="1">
    <source>
        <dbReference type="EMBL" id="MDF2254821.1"/>
    </source>
</evidence>